<feature type="transmembrane region" description="Helical" evidence="12">
    <location>
        <begin position="70"/>
        <end position="87"/>
    </location>
</feature>
<dbReference type="GO" id="GO:0051453">
    <property type="term" value="P:regulation of intracellular pH"/>
    <property type="evidence" value="ECO:0007669"/>
    <property type="project" value="TreeGrafter"/>
</dbReference>
<evidence type="ECO:0000256" key="11">
    <source>
        <dbReference type="ARBA" id="ARBA00023201"/>
    </source>
</evidence>
<dbReference type="PANTHER" id="PTHR10110:SF195">
    <property type="entry name" value="NA(+)_H(+) ANTIPORTER NHAS2"/>
    <property type="match status" value="1"/>
</dbReference>
<feature type="transmembrane region" description="Helical" evidence="12">
    <location>
        <begin position="171"/>
        <end position="188"/>
    </location>
</feature>
<keyword evidence="4" id="KW-0050">Antiport</keyword>
<comment type="subcellular location">
    <subcellularLocation>
        <location evidence="1">Cell membrane</location>
        <topology evidence="1">Multi-pass membrane protein</topology>
    </subcellularLocation>
</comment>
<accession>A0A9X1B702</accession>
<sequence>MRLFDILAILIGFSAFFSWLNDRFLKLPTAIGLMLIALIFSLGLTLPIPGTNSLQFELQQMIDSIDLGEALLQGMLGFLLFAGALHVDLRELAKHRWSIALLASASVIGATILIGTGSWLLLNSLGLGIPFIYCMLLGALISPTDPVAVLGILKNAAAPKSLEMKITGESLFNDGVAVVVFMLLVGIATGHNPPGIGGTLLLFLTEILGGFAFGFGIGALALYMIKHTSRYQVEILITLAVAMSGYAIAEHAHVSAPIAIVVAGLIIGSRGRSRAMTPATRHRLDDFWELIDEILNAVLFVIIGLEVLAVTITGEFILAGLLAIPLVLGARWISVGLPFRLLRRKRHFEPGFLAILTWGGLRGGVSVALALSLPDGEARDLILTVTYIIVVFSVLIQGMTLGPLVRAYAKPPAQPSAEQPDDTAH</sequence>
<dbReference type="InterPro" id="IPR018422">
    <property type="entry name" value="Cation/H_exchanger_CPA1"/>
</dbReference>
<dbReference type="Proteomes" id="UP001138802">
    <property type="component" value="Unassembled WGS sequence"/>
</dbReference>
<organism evidence="14 15">
    <name type="scientific">Thiocapsa imhoffii</name>
    <dbReference type="NCBI Taxonomy" id="382777"/>
    <lineage>
        <taxon>Bacteria</taxon>
        <taxon>Pseudomonadati</taxon>
        <taxon>Pseudomonadota</taxon>
        <taxon>Gammaproteobacteria</taxon>
        <taxon>Chromatiales</taxon>
        <taxon>Chromatiaceae</taxon>
        <taxon>Thiocapsa</taxon>
    </lineage>
</organism>
<keyword evidence="5" id="KW-1003">Cell membrane</keyword>
<dbReference type="Gene3D" id="6.10.140.1330">
    <property type="match status" value="1"/>
</dbReference>
<feature type="transmembrane region" description="Helical" evidence="12">
    <location>
        <begin position="318"/>
        <end position="339"/>
    </location>
</feature>
<feature type="transmembrane region" description="Helical" evidence="12">
    <location>
        <begin position="99"/>
        <end position="122"/>
    </location>
</feature>
<evidence type="ECO:0000256" key="4">
    <source>
        <dbReference type="ARBA" id="ARBA00022449"/>
    </source>
</evidence>
<evidence type="ECO:0000256" key="6">
    <source>
        <dbReference type="ARBA" id="ARBA00022692"/>
    </source>
</evidence>
<feature type="transmembrane region" description="Helical" evidence="12">
    <location>
        <begin position="128"/>
        <end position="150"/>
    </location>
</feature>
<feature type="transmembrane region" description="Helical" evidence="12">
    <location>
        <begin position="254"/>
        <end position="273"/>
    </location>
</feature>
<evidence type="ECO:0000256" key="2">
    <source>
        <dbReference type="ARBA" id="ARBA00007367"/>
    </source>
</evidence>
<dbReference type="RefSeq" id="WP_200386091.1">
    <property type="nucleotide sequence ID" value="NZ_NRSD01000001.1"/>
</dbReference>
<keyword evidence="3" id="KW-0813">Transport</keyword>
<evidence type="ECO:0000256" key="5">
    <source>
        <dbReference type="ARBA" id="ARBA00022475"/>
    </source>
</evidence>
<keyword evidence="7 12" id="KW-1133">Transmembrane helix</keyword>
<feature type="domain" description="Cation/H+ exchanger transmembrane" evidence="13">
    <location>
        <begin position="13"/>
        <end position="406"/>
    </location>
</feature>
<dbReference type="GO" id="GO:0098719">
    <property type="term" value="P:sodium ion import across plasma membrane"/>
    <property type="evidence" value="ECO:0007669"/>
    <property type="project" value="TreeGrafter"/>
</dbReference>
<feature type="transmembrane region" description="Helical" evidence="12">
    <location>
        <begin position="385"/>
        <end position="405"/>
    </location>
</feature>
<keyword evidence="8" id="KW-0915">Sodium</keyword>
<evidence type="ECO:0000256" key="7">
    <source>
        <dbReference type="ARBA" id="ARBA00022989"/>
    </source>
</evidence>
<comment type="similarity">
    <text evidence="2">Belongs to the monovalent cation:proton antiporter 1 (CPA1) transporter (TC 2.A.36) family.</text>
</comment>
<feature type="transmembrane region" description="Helical" evidence="12">
    <location>
        <begin position="351"/>
        <end position="373"/>
    </location>
</feature>
<reference evidence="14 15" key="1">
    <citation type="journal article" date="2020" name="Microorganisms">
        <title>Osmotic Adaptation and Compatible Solute Biosynthesis of Phototrophic Bacteria as Revealed from Genome Analyses.</title>
        <authorList>
            <person name="Imhoff J.F."/>
            <person name="Rahn T."/>
            <person name="Kunzel S."/>
            <person name="Keller A."/>
            <person name="Neulinger S.C."/>
        </authorList>
    </citation>
    <scope>NUCLEOTIDE SEQUENCE [LARGE SCALE GENOMIC DNA]</scope>
    <source>
        <strain evidence="14 15">DSM 21303</strain>
    </source>
</reference>
<dbReference type="GO" id="GO:0015386">
    <property type="term" value="F:potassium:proton antiporter activity"/>
    <property type="evidence" value="ECO:0007669"/>
    <property type="project" value="TreeGrafter"/>
</dbReference>
<keyword evidence="10 12" id="KW-0472">Membrane</keyword>
<evidence type="ECO:0000256" key="9">
    <source>
        <dbReference type="ARBA" id="ARBA00023065"/>
    </source>
</evidence>
<dbReference type="PANTHER" id="PTHR10110">
    <property type="entry name" value="SODIUM/HYDROGEN EXCHANGER"/>
    <property type="match status" value="1"/>
</dbReference>
<keyword evidence="9" id="KW-0406">Ion transport</keyword>
<evidence type="ECO:0000256" key="3">
    <source>
        <dbReference type="ARBA" id="ARBA00022448"/>
    </source>
</evidence>
<evidence type="ECO:0000256" key="10">
    <source>
        <dbReference type="ARBA" id="ARBA00023136"/>
    </source>
</evidence>
<feature type="transmembrane region" description="Helical" evidence="12">
    <location>
        <begin position="294"/>
        <end position="312"/>
    </location>
</feature>
<evidence type="ECO:0000313" key="14">
    <source>
        <dbReference type="EMBL" id="MBK1643309.1"/>
    </source>
</evidence>
<feature type="transmembrane region" description="Helical" evidence="12">
    <location>
        <begin position="31"/>
        <end position="50"/>
    </location>
</feature>
<evidence type="ECO:0000256" key="12">
    <source>
        <dbReference type="SAM" id="Phobius"/>
    </source>
</evidence>
<dbReference type="InterPro" id="IPR006153">
    <property type="entry name" value="Cation/H_exchanger_TM"/>
</dbReference>
<dbReference type="GO" id="GO:0015385">
    <property type="term" value="F:sodium:proton antiporter activity"/>
    <property type="evidence" value="ECO:0007669"/>
    <property type="project" value="InterPro"/>
</dbReference>
<keyword evidence="11" id="KW-0739">Sodium transport</keyword>
<dbReference type="GO" id="GO:0005886">
    <property type="term" value="C:plasma membrane"/>
    <property type="evidence" value="ECO:0007669"/>
    <property type="project" value="UniProtKB-SubCell"/>
</dbReference>
<evidence type="ECO:0000259" key="13">
    <source>
        <dbReference type="Pfam" id="PF00999"/>
    </source>
</evidence>
<evidence type="ECO:0000256" key="1">
    <source>
        <dbReference type="ARBA" id="ARBA00004651"/>
    </source>
</evidence>
<dbReference type="AlphaFoldDB" id="A0A9X1B702"/>
<feature type="transmembrane region" description="Helical" evidence="12">
    <location>
        <begin position="6"/>
        <end position="24"/>
    </location>
</feature>
<dbReference type="Pfam" id="PF00999">
    <property type="entry name" value="Na_H_Exchanger"/>
    <property type="match status" value="1"/>
</dbReference>
<feature type="transmembrane region" description="Helical" evidence="12">
    <location>
        <begin position="200"/>
        <end position="224"/>
    </location>
</feature>
<evidence type="ECO:0000256" key="8">
    <source>
        <dbReference type="ARBA" id="ARBA00023053"/>
    </source>
</evidence>
<dbReference type="EMBL" id="NRSD01000001">
    <property type="protein sequence ID" value="MBK1643309.1"/>
    <property type="molecule type" value="Genomic_DNA"/>
</dbReference>
<keyword evidence="6 12" id="KW-0812">Transmembrane</keyword>
<gene>
    <name evidence="14" type="ORF">CKO25_01295</name>
</gene>
<evidence type="ECO:0000313" key="15">
    <source>
        <dbReference type="Proteomes" id="UP001138802"/>
    </source>
</evidence>
<comment type="caution">
    <text evidence="14">The sequence shown here is derived from an EMBL/GenBank/DDBJ whole genome shotgun (WGS) entry which is preliminary data.</text>
</comment>
<protein>
    <submittedName>
        <fullName evidence="14">Sodium:proton antiporter</fullName>
    </submittedName>
</protein>
<feature type="transmembrane region" description="Helical" evidence="12">
    <location>
        <begin position="231"/>
        <end position="248"/>
    </location>
</feature>
<keyword evidence="15" id="KW-1185">Reference proteome</keyword>
<name>A0A9X1B702_9GAMM</name>
<proteinExistence type="inferred from homology"/>